<dbReference type="Proteomes" id="UP000325440">
    <property type="component" value="Unassembled WGS sequence"/>
</dbReference>
<proteinExistence type="predicted"/>
<name>A0A5E4NKQ2_9HEMI</name>
<dbReference type="EMBL" id="CABPRJ010002405">
    <property type="protein sequence ID" value="VVC45547.1"/>
    <property type="molecule type" value="Genomic_DNA"/>
</dbReference>
<accession>A0A5E4NKQ2</accession>
<gene>
    <name evidence="1" type="ORF">CINCED_3A005708</name>
</gene>
<keyword evidence="2" id="KW-1185">Reference proteome</keyword>
<dbReference type="OrthoDB" id="6597607at2759"/>
<protein>
    <submittedName>
        <fullName evidence="1">Uncharacterized protein</fullName>
    </submittedName>
</protein>
<evidence type="ECO:0000313" key="2">
    <source>
        <dbReference type="Proteomes" id="UP000325440"/>
    </source>
</evidence>
<organism evidence="1 2">
    <name type="scientific">Cinara cedri</name>
    <dbReference type="NCBI Taxonomy" id="506608"/>
    <lineage>
        <taxon>Eukaryota</taxon>
        <taxon>Metazoa</taxon>
        <taxon>Ecdysozoa</taxon>
        <taxon>Arthropoda</taxon>
        <taxon>Hexapoda</taxon>
        <taxon>Insecta</taxon>
        <taxon>Pterygota</taxon>
        <taxon>Neoptera</taxon>
        <taxon>Paraneoptera</taxon>
        <taxon>Hemiptera</taxon>
        <taxon>Sternorrhyncha</taxon>
        <taxon>Aphidomorpha</taxon>
        <taxon>Aphidoidea</taxon>
        <taxon>Aphididae</taxon>
        <taxon>Lachninae</taxon>
        <taxon>Cinara</taxon>
    </lineage>
</organism>
<evidence type="ECO:0000313" key="1">
    <source>
        <dbReference type="EMBL" id="VVC45547.1"/>
    </source>
</evidence>
<reference evidence="1 2" key="1">
    <citation type="submission" date="2019-08" db="EMBL/GenBank/DDBJ databases">
        <authorList>
            <person name="Alioto T."/>
            <person name="Alioto T."/>
            <person name="Gomez Garrido J."/>
        </authorList>
    </citation>
    <scope>NUCLEOTIDE SEQUENCE [LARGE SCALE GENOMIC DNA]</scope>
</reference>
<dbReference type="AlphaFoldDB" id="A0A5E4NKQ2"/>
<sequence length="99" mass="11583">MLKIVDISIEVRTKLIMEKIEKNQSTKTWDAIPEIGQYNVRYEEYTLKDPNIVNKLSQDKRPFLAYGEGPMIDCEFDDDSLTPDYLSYKLPIDFTDTNI</sequence>